<keyword evidence="9 10" id="KW-1208">Phospholipid metabolism</keyword>
<comment type="subcellular location">
    <subcellularLocation>
        <location evidence="10">Cell membrane</location>
        <topology evidence="10">Multi-pass membrane protein</topology>
    </subcellularLocation>
</comment>
<dbReference type="RefSeq" id="WP_009885785.1">
    <property type="nucleotide sequence ID" value="NC_018497.1"/>
</dbReference>
<comment type="function">
    <text evidence="10">Catalyzes the transfer of an acyl group from acyl-phosphate (acyl-PO(4)) to glycerol-3-phosphate (G3P) to form lysophosphatidic acid (LPA). This enzyme utilizes acyl-phosphate as fatty acyl donor, but not acyl-CoA or acyl-ACP.</text>
</comment>
<keyword evidence="8 10" id="KW-0594">Phospholipid biosynthesis</keyword>
<dbReference type="NCBIfam" id="TIGR00023">
    <property type="entry name" value="glycerol-3-phosphate 1-O-acyltransferase PlsY"/>
    <property type="match status" value="1"/>
</dbReference>
<dbReference type="GO" id="GO:0043772">
    <property type="term" value="F:acyl-phosphate glycerol-3-phosphate acyltransferase activity"/>
    <property type="evidence" value="ECO:0007669"/>
    <property type="project" value="UniProtKB-UniRule"/>
</dbReference>
<keyword evidence="11" id="KW-0012">Acyltransferase</keyword>
<proteinExistence type="inferred from homology"/>
<accession>A0ABC7ZJ83</accession>
<feature type="transmembrane region" description="Helical" evidence="10">
    <location>
        <begin position="6"/>
        <end position="30"/>
    </location>
</feature>
<evidence type="ECO:0000256" key="6">
    <source>
        <dbReference type="ARBA" id="ARBA00023098"/>
    </source>
</evidence>
<keyword evidence="4 10" id="KW-0812">Transmembrane</keyword>
<name>A0ABC7ZJ83_MYCGT</name>
<comment type="similarity">
    <text evidence="10">Belongs to the PlsY family.</text>
</comment>
<keyword evidence="2 10" id="KW-0444">Lipid biosynthesis</keyword>
<evidence type="ECO:0000313" key="11">
    <source>
        <dbReference type="EMBL" id="AFQ04068.1"/>
    </source>
</evidence>
<dbReference type="Proteomes" id="UP000005254">
    <property type="component" value="Chromosome"/>
</dbReference>
<dbReference type="PANTHER" id="PTHR30309">
    <property type="entry name" value="INNER MEMBRANE PROTEIN YGIH"/>
    <property type="match status" value="1"/>
</dbReference>
<evidence type="ECO:0000256" key="4">
    <source>
        <dbReference type="ARBA" id="ARBA00022692"/>
    </source>
</evidence>
<evidence type="ECO:0000256" key="7">
    <source>
        <dbReference type="ARBA" id="ARBA00023136"/>
    </source>
</evidence>
<evidence type="ECO:0000256" key="10">
    <source>
        <dbReference type="HAMAP-Rule" id="MF_01043"/>
    </source>
</evidence>
<evidence type="ECO:0000256" key="3">
    <source>
        <dbReference type="ARBA" id="ARBA00022679"/>
    </source>
</evidence>
<gene>
    <name evidence="10" type="primary">plsY</name>
    <name evidence="11" type="ORF">CM1_01465</name>
</gene>
<dbReference type="GeneID" id="99647103"/>
<evidence type="ECO:0000313" key="12">
    <source>
        <dbReference type="Proteomes" id="UP000005254"/>
    </source>
</evidence>
<reference evidence="11 12" key="1">
    <citation type="journal article" date="2012" name="J. Bacteriol.">
        <title>Draft Genome Sequences of Four Axenic Mycoplasma genitalium Strains Isolated from Denmark, Japan, and Australia.</title>
        <authorList>
            <person name="McGowin C.L."/>
            <person name="Ma L."/>
            <person name="Jensen J.S."/>
            <person name="Mancuso M.M."/>
            <person name="Hamasuna R."/>
            <person name="Adegboye D."/>
            <person name="Martin D.H."/>
        </authorList>
    </citation>
    <scope>NUCLEOTIDE SEQUENCE [LARGE SCALE GENOMIC DNA]</scope>
    <source>
        <strain evidence="11 12">M6320</strain>
    </source>
</reference>
<dbReference type="HAMAP" id="MF_01043">
    <property type="entry name" value="PlsY"/>
    <property type="match status" value="1"/>
</dbReference>
<feature type="transmembrane region" description="Helical" evidence="10">
    <location>
        <begin position="100"/>
        <end position="119"/>
    </location>
</feature>
<sequence>MNQASAIAILVIFSLASGYLLGSIIFADIFSKILKKNVREFGSKNPGATNSMRVFGLKIGFLVAIFDAFKGFFAFLLTWILFRFGLQGYLTEKVYQSTYFLSYLSCFAATIGHIFPLYFKFKGGKAIATTGGSLLAISLWWFLICLLIWIMITLITKYVSLASLITFFVLAVIILIPWLDYLYFFNSDPLKSITYQNEWYIILFFCLWYWPLTVVVFWLHRANIIRILHGKESKITQLN</sequence>
<feature type="transmembrane region" description="Helical" evidence="10">
    <location>
        <begin position="59"/>
        <end position="80"/>
    </location>
</feature>
<dbReference type="SMART" id="SM01207">
    <property type="entry name" value="G3P_acyltransf"/>
    <property type="match status" value="1"/>
</dbReference>
<comment type="pathway">
    <text evidence="10">Lipid metabolism; phospholipid metabolism.</text>
</comment>
<feature type="transmembrane region" description="Helical" evidence="10">
    <location>
        <begin position="158"/>
        <end position="179"/>
    </location>
</feature>
<evidence type="ECO:0000256" key="2">
    <source>
        <dbReference type="ARBA" id="ARBA00022516"/>
    </source>
</evidence>
<dbReference type="Pfam" id="PF02660">
    <property type="entry name" value="G3P_acyltransf"/>
    <property type="match status" value="1"/>
</dbReference>
<dbReference type="GO" id="GO:0005886">
    <property type="term" value="C:plasma membrane"/>
    <property type="evidence" value="ECO:0007669"/>
    <property type="project" value="UniProtKB-SubCell"/>
</dbReference>
<dbReference type="SMR" id="A0ABC7ZJ83"/>
<dbReference type="EMBL" id="CP003772">
    <property type="protein sequence ID" value="AFQ04068.1"/>
    <property type="molecule type" value="Genomic_DNA"/>
</dbReference>
<evidence type="ECO:0000256" key="5">
    <source>
        <dbReference type="ARBA" id="ARBA00022989"/>
    </source>
</evidence>
<evidence type="ECO:0000256" key="8">
    <source>
        <dbReference type="ARBA" id="ARBA00023209"/>
    </source>
</evidence>
<dbReference type="AlphaFoldDB" id="A0ABC7ZJ83"/>
<dbReference type="KEGG" id="mgx:CM1_01465"/>
<comment type="subunit">
    <text evidence="10">Probably interacts with PlsX.</text>
</comment>
<protein>
    <recommendedName>
        <fullName evidence="10">Glycerol-3-phosphate acyltransferase</fullName>
    </recommendedName>
    <alternativeName>
        <fullName evidence="10">Acyl-PO4 G3P acyltransferase</fullName>
    </alternativeName>
    <alternativeName>
        <fullName evidence="10">Acyl-phosphate--glycerol-3-phosphate acyltransferase</fullName>
    </alternativeName>
    <alternativeName>
        <fullName evidence="10">G3P acyltransferase</fullName>
        <shortName evidence="10">GPAT</shortName>
        <ecNumber evidence="10">2.3.1.275</ecNumber>
    </alternativeName>
    <alternativeName>
        <fullName evidence="10">Lysophosphatidic acid synthase</fullName>
        <shortName evidence="10">LPA synthase</shortName>
    </alternativeName>
</protein>
<evidence type="ECO:0000256" key="1">
    <source>
        <dbReference type="ARBA" id="ARBA00022475"/>
    </source>
</evidence>
<feature type="transmembrane region" description="Helical" evidence="10">
    <location>
        <begin position="199"/>
        <end position="219"/>
    </location>
</feature>
<keyword evidence="3 10" id="KW-0808">Transferase</keyword>
<organism evidence="11 12">
    <name type="scientific">Mycoplasmoides genitalium M6320</name>
    <dbReference type="NCBI Taxonomy" id="662945"/>
    <lineage>
        <taxon>Bacteria</taxon>
        <taxon>Bacillati</taxon>
        <taxon>Mycoplasmatota</taxon>
        <taxon>Mycoplasmoidales</taxon>
        <taxon>Mycoplasmoidaceae</taxon>
        <taxon>Mycoplasmoides</taxon>
    </lineage>
</organism>
<keyword evidence="1 10" id="KW-1003">Cell membrane</keyword>
<keyword evidence="7 10" id="KW-0472">Membrane</keyword>
<keyword evidence="5 10" id="KW-1133">Transmembrane helix</keyword>
<dbReference type="GO" id="GO:0008654">
    <property type="term" value="P:phospholipid biosynthetic process"/>
    <property type="evidence" value="ECO:0007669"/>
    <property type="project" value="UniProtKB-UniRule"/>
</dbReference>
<comment type="catalytic activity">
    <reaction evidence="10">
        <text>an acyl phosphate + sn-glycerol 3-phosphate = a 1-acyl-sn-glycero-3-phosphate + phosphate</text>
        <dbReference type="Rhea" id="RHEA:34075"/>
        <dbReference type="ChEBI" id="CHEBI:43474"/>
        <dbReference type="ChEBI" id="CHEBI:57597"/>
        <dbReference type="ChEBI" id="CHEBI:57970"/>
        <dbReference type="ChEBI" id="CHEBI:59918"/>
        <dbReference type="EC" id="2.3.1.275"/>
    </reaction>
</comment>
<keyword evidence="6 10" id="KW-0443">Lipid metabolism</keyword>
<feature type="transmembrane region" description="Helical" evidence="10">
    <location>
        <begin position="131"/>
        <end position="152"/>
    </location>
</feature>
<dbReference type="PANTHER" id="PTHR30309:SF0">
    <property type="entry name" value="GLYCEROL-3-PHOSPHATE ACYLTRANSFERASE-RELATED"/>
    <property type="match status" value="1"/>
</dbReference>
<evidence type="ECO:0000256" key="9">
    <source>
        <dbReference type="ARBA" id="ARBA00023264"/>
    </source>
</evidence>
<dbReference type="EC" id="2.3.1.275" evidence="10"/>
<dbReference type="InterPro" id="IPR003811">
    <property type="entry name" value="G3P_acylTferase_PlsY"/>
</dbReference>